<dbReference type="EMBL" id="BTGB01000009">
    <property type="protein sequence ID" value="GMM48361.1"/>
    <property type="molecule type" value="Genomic_DNA"/>
</dbReference>
<dbReference type="PANTHER" id="PTHR13257">
    <property type="entry name" value="NUCLEOPORIN NUP84-RELATED"/>
    <property type="match status" value="1"/>
</dbReference>
<proteinExistence type="predicted"/>
<keyword evidence="4" id="KW-0653">Protein transport</keyword>
<keyword evidence="7" id="KW-0539">Nucleus</keyword>
<evidence type="ECO:0000256" key="7">
    <source>
        <dbReference type="ARBA" id="ARBA00023242"/>
    </source>
</evidence>
<dbReference type="GO" id="GO:0000055">
    <property type="term" value="P:ribosomal large subunit export from nucleus"/>
    <property type="evidence" value="ECO:0007669"/>
    <property type="project" value="InterPro"/>
</dbReference>
<name>A0AAV5R9Y4_PICKL</name>
<gene>
    <name evidence="8" type="ORF">DAPK24_049590</name>
</gene>
<comment type="subcellular location">
    <subcellularLocation>
        <location evidence="1">Nucleus</location>
        <location evidence="1">Nuclear pore complex</location>
    </subcellularLocation>
</comment>
<dbReference type="InterPro" id="IPR037700">
    <property type="entry name" value="NUP88/NUP82"/>
</dbReference>
<comment type="caution">
    <text evidence="8">The sequence shown here is derived from an EMBL/GenBank/DDBJ whole genome shotgun (WGS) entry which is preliminary data.</text>
</comment>
<sequence length="738" mass="84399">MSNTLKDRIVEKSKQFLTKSKYCTITRANGSEIITISDDKIKLTKLSPQVVHKSNELSPKLTFEPLEILMNQCEQLLCLYDYKNCWLISLNKEGSLINYTTTYKIDLQLSKDEEVRQVIFNNVSEFQSEIVVLTTKEIKTYDTYQSYKIPLQRYNFNEEYENNLSQAKFDIDSSVIDPVSICFGSSITNELYEETSNSPQNALTLFLLTSDSSIYKIYPFFPNTLSVSQLWLNDLFDSTSLIFKSIKDEKEQAQLIPSVKVSALLAKSSTPNKIDIKKTLPEANWKGKISGPLPMESFPEDLYSFDAIKLISLPNDILLVIYNNMIVVFSRSTNSKMVFENQNIESGESFLLLDNIVFDTKKGRICSAMVHPVTSDSLLVTLSNGTILQVDFSQWMDSLAKGLEIGELSEFNDLCQAEHLPTEVIILGKTDLPKQENENSNGYSLRYNENYIYTAWNTREVYAMVKKAESEDILSLFLISASNEEDDPMTESNSTSNEEKEVATYKSHLTTSYQKETLPQIKLYLSKISQFVSELNEYPNRILDENNTTAEDLKSVHLLTDYVSSGQLLLLKIVSEISKRLSMMILEYRHQITVYNSVIIKKESLLNNFLKLKAAFIDASKRQEKLTGKMAKLMSDMETIEAHNNMKSISISYQEHAYFKELSRMKDYVLKKETELESIKKMLDDVKAAEIGLLIDNKSEILNNYDNVRSLNLFKKHLEAQSTFVDSLTEKLSTLNTD</sequence>
<evidence type="ECO:0000256" key="3">
    <source>
        <dbReference type="ARBA" id="ARBA00022816"/>
    </source>
</evidence>
<dbReference type="AlphaFoldDB" id="A0AAV5R9Y4"/>
<dbReference type="GO" id="GO:0000056">
    <property type="term" value="P:ribosomal small subunit export from nucleus"/>
    <property type="evidence" value="ECO:0007669"/>
    <property type="project" value="InterPro"/>
</dbReference>
<protein>
    <recommendedName>
        <fullName evidence="10">Nucleoporin Nup82</fullName>
    </recommendedName>
</protein>
<dbReference type="GO" id="GO:0017056">
    <property type="term" value="F:structural constituent of nuclear pore"/>
    <property type="evidence" value="ECO:0007669"/>
    <property type="project" value="InterPro"/>
</dbReference>
<dbReference type="GO" id="GO:0005643">
    <property type="term" value="C:nuclear pore"/>
    <property type="evidence" value="ECO:0007669"/>
    <property type="project" value="UniProtKB-SubCell"/>
</dbReference>
<reference evidence="8 9" key="1">
    <citation type="journal article" date="2023" name="Elife">
        <title>Identification of key yeast species and microbe-microbe interactions impacting larval growth of Drosophila in the wild.</title>
        <authorList>
            <person name="Mure A."/>
            <person name="Sugiura Y."/>
            <person name="Maeda R."/>
            <person name="Honda K."/>
            <person name="Sakurai N."/>
            <person name="Takahashi Y."/>
            <person name="Watada M."/>
            <person name="Katoh T."/>
            <person name="Gotoh A."/>
            <person name="Gotoh Y."/>
            <person name="Taniguchi I."/>
            <person name="Nakamura K."/>
            <person name="Hayashi T."/>
            <person name="Katayama T."/>
            <person name="Uemura T."/>
            <person name="Hattori Y."/>
        </authorList>
    </citation>
    <scope>NUCLEOTIDE SEQUENCE [LARGE SCALE GENOMIC DNA]</scope>
    <source>
        <strain evidence="8 9">PK-24</strain>
    </source>
</reference>
<dbReference type="PANTHER" id="PTHR13257:SF0">
    <property type="entry name" value="NUCLEAR PORE COMPLEX PROTEIN NUP88"/>
    <property type="match status" value="1"/>
</dbReference>
<dbReference type="Proteomes" id="UP001378960">
    <property type="component" value="Unassembled WGS sequence"/>
</dbReference>
<evidence type="ECO:0000256" key="6">
    <source>
        <dbReference type="ARBA" id="ARBA00023132"/>
    </source>
</evidence>
<organism evidence="8 9">
    <name type="scientific">Pichia kluyveri</name>
    <name type="common">Yeast</name>
    <dbReference type="NCBI Taxonomy" id="36015"/>
    <lineage>
        <taxon>Eukaryota</taxon>
        <taxon>Fungi</taxon>
        <taxon>Dikarya</taxon>
        <taxon>Ascomycota</taxon>
        <taxon>Saccharomycotina</taxon>
        <taxon>Pichiomycetes</taxon>
        <taxon>Pichiales</taxon>
        <taxon>Pichiaceae</taxon>
        <taxon>Pichia</taxon>
    </lineage>
</organism>
<keyword evidence="3" id="KW-0509">mRNA transport</keyword>
<keyword evidence="9" id="KW-1185">Reference proteome</keyword>
<dbReference type="GO" id="GO:0006606">
    <property type="term" value="P:protein import into nucleus"/>
    <property type="evidence" value="ECO:0007669"/>
    <property type="project" value="TreeGrafter"/>
</dbReference>
<evidence type="ECO:0000256" key="1">
    <source>
        <dbReference type="ARBA" id="ARBA00004567"/>
    </source>
</evidence>
<dbReference type="GO" id="GO:0006406">
    <property type="term" value="P:mRNA export from nucleus"/>
    <property type="evidence" value="ECO:0007669"/>
    <property type="project" value="TreeGrafter"/>
</dbReference>
<evidence type="ECO:0000256" key="5">
    <source>
        <dbReference type="ARBA" id="ARBA00023010"/>
    </source>
</evidence>
<evidence type="ECO:0000313" key="9">
    <source>
        <dbReference type="Proteomes" id="UP001378960"/>
    </source>
</evidence>
<keyword evidence="5" id="KW-0811">Translocation</keyword>
<evidence type="ECO:0000256" key="4">
    <source>
        <dbReference type="ARBA" id="ARBA00022927"/>
    </source>
</evidence>
<evidence type="ECO:0008006" key="10">
    <source>
        <dbReference type="Google" id="ProtNLM"/>
    </source>
</evidence>
<accession>A0AAV5R9Y4</accession>
<keyword evidence="6" id="KW-0906">Nuclear pore complex</keyword>
<evidence type="ECO:0000256" key="2">
    <source>
        <dbReference type="ARBA" id="ARBA00022448"/>
    </source>
</evidence>
<evidence type="ECO:0000313" key="8">
    <source>
        <dbReference type="EMBL" id="GMM48361.1"/>
    </source>
</evidence>
<keyword evidence="2" id="KW-0813">Transport</keyword>